<evidence type="ECO:0000313" key="3">
    <source>
        <dbReference type="Proteomes" id="UP000727407"/>
    </source>
</evidence>
<organism evidence="2 3">
    <name type="scientific">Clarias magur</name>
    <name type="common">Asian catfish</name>
    <name type="synonym">Macropteronotus magur</name>
    <dbReference type="NCBI Taxonomy" id="1594786"/>
    <lineage>
        <taxon>Eukaryota</taxon>
        <taxon>Metazoa</taxon>
        <taxon>Chordata</taxon>
        <taxon>Craniata</taxon>
        <taxon>Vertebrata</taxon>
        <taxon>Euteleostomi</taxon>
        <taxon>Actinopterygii</taxon>
        <taxon>Neopterygii</taxon>
        <taxon>Teleostei</taxon>
        <taxon>Ostariophysi</taxon>
        <taxon>Siluriformes</taxon>
        <taxon>Clariidae</taxon>
        <taxon>Clarias</taxon>
    </lineage>
</organism>
<evidence type="ECO:0000259" key="1">
    <source>
        <dbReference type="Pfam" id="PF08242"/>
    </source>
</evidence>
<dbReference type="Pfam" id="PF08242">
    <property type="entry name" value="Methyltransf_12"/>
    <property type="match status" value="1"/>
</dbReference>
<keyword evidence="3" id="KW-1185">Reference proteome</keyword>
<dbReference type="InterPro" id="IPR029063">
    <property type="entry name" value="SAM-dependent_MTases_sf"/>
</dbReference>
<comment type="caution">
    <text evidence="2">The sequence shown here is derived from an EMBL/GenBank/DDBJ whole genome shotgun (WGS) entry which is preliminary data.</text>
</comment>
<proteinExistence type="predicted"/>
<dbReference type="SUPFAM" id="SSF53335">
    <property type="entry name" value="S-adenosyl-L-methionine-dependent methyltransferases"/>
    <property type="match status" value="1"/>
</dbReference>
<gene>
    <name evidence="2" type="primary">hnmt</name>
    <name evidence="2" type="ORF">DAT39_007903</name>
</gene>
<accession>A0A8J4U8Z1</accession>
<dbReference type="Proteomes" id="UP000727407">
    <property type="component" value="Unassembled WGS sequence"/>
</dbReference>
<dbReference type="Gene3D" id="3.40.50.150">
    <property type="entry name" value="Vaccinia Virus protein VP39"/>
    <property type="match status" value="1"/>
</dbReference>
<protein>
    <submittedName>
        <fullName evidence="2">Histamine N-methyltransferase-like</fullName>
    </submittedName>
</protein>
<feature type="non-terminal residue" evidence="2">
    <location>
        <position position="1"/>
    </location>
</feature>
<dbReference type="InterPro" id="IPR013217">
    <property type="entry name" value="Methyltransf_12"/>
</dbReference>
<reference evidence="2" key="1">
    <citation type="submission" date="2020-07" db="EMBL/GenBank/DDBJ databases">
        <title>Clarias magur genome sequencing, assembly and annotation.</title>
        <authorList>
            <person name="Kushwaha B."/>
            <person name="Kumar R."/>
            <person name="Das P."/>
            <person name="Joshi C.G."/>
            <person name="Kumar D."/>
            <person name="Nagpure N.S."/>
            <person name="Pandey M."/>
            <person name="Agarwal S."/>
            <person name="Srivastava S."/>
            <person name="Singh M."/>
            <person name="Sahoo L."/>
            <person name="Jayasankar P."/>
            <person name="Meher P.K."/>
            <person name="Koringa P.G."/>
            <person name="Iquebal M.A."/>
            <person name="Das S.P."/>
            <person name="Bit A."/>
            <person name="Patnaik S."/>
            <person name="Patel N."/>
            <person name="Shah T.M."/>
            <person name="Hinsu A."/>
            <person name="Jena J.K."/>
        </authorList>
    </citation>
    <scope>NUCLEOTIDE SEQUENCE</scope>
    <source>
        <strain evidence="2">CIFAMagur01</strain>
        <tissue evidence="2">Testis</tissue>
    </source>
</reference>
<feature type="domain" description="Methyltransferase type 12" evidence="1">
    <location>
        <begin position="3"/>
        <end position="111"/>
    </location>
</feature>
<evidence type="ECO:0000313" key="2">
    <source>
        <dbReference type="EMBL" id="KAF5902378.1"/>
    </source>
</evidence>
<dbReference type="OrthoDB" id="5984880at2759"/>
<dbReference type="EMBL" id="QNUK01000091">
    <property type="protein sequence ID" value="KAF5902378.1"/>
    <property type="molecule type" value="Genomic_DNA"/>
</dbReference>
<sequence length="117" mass="13489">MGVGSGSGEIDLEILKVLHEKHPDANVVNEVVEPSKPMLNKYKALLSKTPGLDYVTFRWNKMTATEFRTEWDKRNGNKMHFINMIQMLCYVDDMESTLSFYRSLLHKDGKILVILAR</sequence>
<dbReference type="AlphaFoldDB" id="A0A8J4U8Z1"/>
<name>A0A8J4U8Z1_CLAMG</name>